<keyword evidence="3" id="KW-1185">Reference proteome</keyword>
<dbReference type="EMBL" id="SJPI01000003">
    <property type="protein sequence ID" value="TWT49521.1"/>
    <property type="molecule type" value="Genomic_DNA"/>
</dbReference>
<dbReference type="InterPro" id="IPR029063">
    <property type="entry name" value="SAM-dependent_MTases_sf"/>
</dbReference>
<evidence type="ECO:0000313" key="3">
    <source>
        <dbReference type="Proteomes" id="UP000316598"/>
    </source>
</evidence>
<feature type="compositionally biased region" description="Polar residues" evidence="1">
    <location>
        <begin position="1"/>
        <end position="16"/>
    </location>
</feature>
<name>A0A5C5WHE5_9BACT</name>
<dbReference type="CDD" id="cd02440">
    <property type="entry name" value="AdoMet_MTases"/>
    <property type="match status" value="1"/>
</dbReference>
<dbReference type="RefSeq" id="WP_146517016.1">
    <property type="nucleotide sequence ID" value="NZ_SJPI01000003.1"/>
</dbReference>
<keyword evidence="2" id="KW-0808">Transferase</keyword>
<reference evidence="2 3" key="1">
    <citation type="submission" date="2019-02" db="EMBL/GenBank/DDBJ databases">
        <title>Deep-cultivation of Planctomycetes and their phenomic and genomic characterization uncovers novel biology.</title>
        <authorList>
            <person name="Wiegand S."/>
            <person name="Jogler M."/>
            <person name="Boedeker C."/>
            <person name="Pinto D."/>
            <person name="Vollmers J."/>
            <person name="Rivas-Marin E."/>
            <person name="Kohn T."/>
            <person name="Peeters S.H."/>
            <person name="Heuer A."/>
            <person name="Rast P."/>
            <person name="Oberbeckmann S."/>
            <person name="Bunk B."/>
            <person name="Jeske O."/>
            <person name="Meyerdierks A."/>
            <person name="Storesund J.E."/>
            <person name="Kallscheuer N."/>
            <person name="Luecker S."/>
            <person name="Lage O.M."/>
            <person name="Pohl T."/>
            <person name="Merkel B.J."/>
            <person name="Hornburger P."/>
            <person name="Mueller R.-W."/>
            <person name="Bruemmer F."/>
            <person name="Labrenz M."/>
            <person name="Spormann A.M."/>
            <person name="Op Den Camp H."/>
            <person name="Overmann J."/>
            <person name="Amann R."/>
            <person name="Jetten M.S.M."/>
            <person name="Mascher T."/>
            <person name="Medema M.H."/>
            <person name="Devos D.P."/>
            <person name="Kaster A.-K."/>
            <person name="Ovreas L."/>
            <person name="Rohde M."/>
            <person name="Galperin M.Y."/>
            <person name="Jogler C."/>
        </authorList>
    </citation>
    <scope>NUCLEOTIDE SEQUENCE [LARGE SCALE GENOMIC DNA]</scope>
    <source>
        <strain evidence="2 3">Pla22</strain>
    </source>
</reference>
<evidence type="ECO:0000313" key="2">
    <source>
        <dbReference type="EMBL" id="TWT49521.1"/>
    </source>
</evidence>
<protein>
    <submittedName>
        <fullName evidence="2">Ubiquinone biosynthesis O-methyltransferase</fullName>
        <ecNumber evidence="2">2.1.1.222</ecNumber>
    </submittedName>
</protein>
<dbReference type="OrthoDB" id="9790457at2"/>
<dbReference type="SUPFAM" id="SSF53335">
    <property type="entry name" value="S-adenosyl-L-methionine-dependent methyltransferases"/>
    <property type="match status" value="1"/>
</dbReference>
<feature type="region of interest" description="Disordered" evidence="1">
    <location>
        <begin position="1"/>
        <end position="26"/>
    </location>
</feature>
<comment type="caution">
    <text evidence="2">The sequence shown here is derived from an EMBL/GenBank/DDBJ whole genome shotgun (WGS) entry which is preliminary data.</text>
</comment>
<dbReference type="GO" id="GO:0102208">
    <property type="term" value="F:2-polyprenyl-6-hydroxyphenol methylase activity"/>
    <property type="evidence" value="ECO:0007669"/>
    <property type="project" value="UniProtKB-EC"/>
</dbReference>
<dbReference type="GO" id="GO:0032259">
    <property type="term" value="P:methylation"/>
    <property type="evidence" value="ECO:0007669"/>
    <property type="project" value="UniProtKB-KW"/>
</dbReference>
<dbReference type="Proteomes" id="UP000316598">
    <property type="component" value="Unassembled WGS sequence"/>
</dbReference>
<keyword evidence="2" id="KW-0489">Methyltransferase</keyword>
<evidence type="ECO:0000256" key="1">
    <source>
        <dbReference type="SAM" id="MobiDB-lite"/>
    </source>
</evidence>
<organism evidence="2 3">
    <name type="scientific">Rubripirellula amarantea</name>
    <dbReference type="NCBI Taxonomy" id="2527999"/>
    <lineage>
        <taxon>Bacteria</taxon>
        <taxon>Pseudomonadati</taxon>
        <taxon>Planctomycetota</taxon>
        <taxon>Planctomycetia</taxon>
        <taxon>Pirellulales</taxon>
        <taxon>Pirellulaceae</taxon>
        <taxon>Rubripirellula</taxon>
    </lineage>
</organism>
<dbReference type="EC" id="2.1.1.222" evidence="2"/>
<dbReference type="AlphaFoldDB" id="A0A5C5WHE5"/>
<accession>A0A5C5WHE5</accession>
<proteinExistence type="predicted"/>
<gene>
    <name evidence="2" type="primary">ubiG_5</name>
    <name evidence="2" type="ORF">Pla22_47180</name>
</gene>
<keyword evidence="2" id="KW-0830">Ubiquinone</keyword>
<sequence length="259" mass="29388">MNDSQKPASLTSSQPDQAPDPVGAMTMSPAMHQMSAYPRYLMSLVTPVLGDRVWEIGVGHGQYTAELRRQSRCVLGTDIDRDCLSSVERRFKDDDQVRTGWIDLRDRDSVQQHRSFGADSIICLNVLEHIEDDVAAMRWLLETCQPGAGLGMIVPAHSWLYGKMDEEAGHYRRYSRTRLAEVLTQAGWNVHRLRYVNVVGAAGWWFHNRVRQQAGLADESVNSQMLKADRWLPRFARVTDPLFRRIAGLSVLAHARRST</sequence>
<dbReference type="Gene3D" id="3.40.50.150">
    <property type="entry name" value="Vaccinia Virus protein VP39"/>
    <property type="match status" value="1"/>
</dbReference>
<dbReference type="Pfam" id="PF13489">
    <property type="entry name" value="Methyltransf_23"/>
    <property type="match status" value="1"/>
</dbReference>